<dbReference type="GeneID" id="78296618"/>
<gene>
    <name evidence="1" type="ORF">C8D82_13127</name>
</gene>
<dbReference type="OrthoDB" id="1948591at2"/>
<comment type="caution">
    <text evidence="1">The sequence shown here is derived from an EMBL/GenBank/DDBJ whole genome shotgun (WGS) entry which is preliminary data.</text>
</comment>
<keyword evidence="1" id="KW-0808">Transferase</keyword>
<dbReference type="Proteomes" id="UP000245959">
    <property type="component" value="Unassembled WGS sequence"/>
</dbReference>
<evidence type="ECO:0000313" key="1">
    <source>
        <dbReference type="EMBL" id="PVY37288.1"/>
    </source>
</evidence>
<reference evidence="1 2" key="1">
    <citation type="submission" date="2018-04" db="EMBL/GenBank/DDBJ databases">
        <title>Genomic Encyclopedia of Type Strains, Phase IV (KMG-IV): sequencing the most valuable type-strain genomes for metagenomic binning, comparative biology and taxonomic classification.</title>
        <authorList>
            <person name="Goeker M."/>
        </authorList>
    </citation>
    <scope>NUCLEOTIDE SEQUENCE [LARGE SCALE GENOMIC DNA]</scope>
    <source>
        <strain evidence="1 2">DSM 14823</strain>
    </source>
</reference>
<evidence type="ECO:0000313" key="2">
    <source>
        <dbReference type="Proteomes" id="UP000245959"/>
    </source>
</evidence>
<dbReference type="InterPro" id="IPR043129">
    <property type="entry name" value="ATPase_NBD"/>
</dbReference>
<keyword evidence="2" id="KW-1185">Reference proteome</keyword>
<protein>
    <submittedName>
        <fullName evidence="1">Putative NBD/HSP70 family sugar kinase</fullName>
    </submittedName>
</protein>
<sequence>MSINVTMKLAPELDPGFLPAALWNREYRKLVAAAGDRAVRLAVCLERANGTVSRFDTAILPEEESNDTLNLRYVERIVKFLLWARGGWKVTIGGSAKIAAGLARLYSADGERAFDHKVMGRTIYDRDFTVESCAYDAAPAGKEISVKLGGHFDGCRIGFDLGGSDRKCAAVKDGETVHSEEVVWDPYFQKDINYHRAGIIDSLKRAAAKLPRIDAIGGSAAGVYVDNQPRIASLFRGIPEAEFATRVRPIFLEIAKEFPGVPFIVLNDGEVTALAGAVSLGENGLLGLAMGTSEAVGYVRPDGSLTDHLNELAFAPVDYRTGADAPRDEWSGDLGVGASYLSQQAVGRIAGKAGFDFPAGTPLPEQLKLVQKAMAEHDPRAATVYRTIGSYLGYALAHYADFYELKHLLLLGRVSSGEGGSIILDTAREVLKQEFPELAIGFHIPDEQFKRHGQAVIAATLPELAK</sequence>
<dbReference type="GO" id="GO:0016301">
    <property type="term" value="F:kinase activity"/>
    <property type="evidence" value="ECO:0007669"/>
    <property type="project" value="UniProtKB-KW"/>
</dbReference>
<dbReference type="AlphaFoldDB" id="A0A2U1ALK1"/>
<dbReference type="SUPFAM" id="SSF53067">
    <property type="entry name" value="Actin-like ATPase domain"/>
    <property type="match status" value="1"/>
</dbReference>
<proteinExistence type="predicted"/>
<accession>A0A2U1ALK1</accession>
<dbReference type="EMBL" id="QEKH01000031">
    <property type="protein sequence ID" value="PVY37288.1"/>
    <property type="molecule type" value="Genomic_DNA"/>
</dbReference>
<keyword evidence="1" id="KW-0418">Kinase</keyword>
<name>A0A2U1ALK1_9BACT</name>
<dbReference type="RefSeq" id="WP_116885339.1">
    <property type="nucleotide sequence ID" value="NZ_CABMMC010000024.1"/>
</dbReference>
<organism evidence="1 2">
    <name type="scientific">Victivallis vadensis</name>
    <dbReference type="NCBI Taxonomy" id="172901"/>
    <lineage>
        <taxon>Bacteria</taxon>
        <taxon>Pseudomonadati</taxon>
        <taxon>Lentisphaerota</taxon>
        <taxon>Lentisphaeria</taxon>
        <taxon>Victivallales</taxon>
        <taxon>Victivallaceae</taxon>
        <taxon>Victivallis</taxon>
    </lineage>
</organism>
<dbReference type="Gene3D" id="3.30.420.40">
    <property type="match status" value="2"/>
</dbReference>